<accession>A0A0P7WAA2</accession>
<gene>
    <name evidence="1" type="ORF">Ga0058931_2751</name>
    <name evidence="2" type="ORF">HLUCCA05_11590</name>
</gene>
<dbReference type="STRING" id="1666912.Ga0058931_2751"/>
<name>A0A0P7WAA2_9RHOB</name>
<sequence>MGEVEVNNGRPVIGYDGPFIPTILQRPDGIEADFAALENFGVGEGEKYFGEDDA</sequence>
<evidence type="ECO:0000313" key="3">
    <source>
        <dbReference type="Proteomes" id="UP000050413"/>
    </source>
</evidence>
<dbReference type="EMBL" id="LJSG01000005">
    <property type="protein sequence ID" value="KPP94455.1"/>
    <property type="molecule type" value="Genomic_DNA"/>
</dbReference>
<reference evidence="2 3" key="1">
    <citation type="submission" date="2015-09" db="EMBL/GenBank/DDBJ databases">
        <title>Identification and resolution of microdiversity through metagenomic sequencing of parallel consortia.</title>
        <authorList>
            <person name="Nelson W.C."/>
            <person name="Romine M.F."/>
            <person name="Lindemann S.R."/>
        </authorList>
    </citation>
    <scope>NUCLEOTIDE SEQUENCE [LARGE SCALE GENOMIC DNA]</scope>
    <source>
        <strain evidence="2">HL-91</strain>
    </source>
</reference>
<organism evidence="2 3">
    <name type="scientific">Roseibaca calidilacus</name>
    <dbReference type="NCBI Taxonomy" id="1666912"/>
    <lineage>
        <taxon>Bacteria</taxon>
        <taxon>Pseudomonadati</taxon>
        <taxon>Pseudomonadota</taxon>
        <taxon>Alphaproteobacteria</taxon>
        <taxon>Rhodobacterales</taxon>
        <taxon>Paracoccaceae</taxon>
        <taxon>Roseinatronobacter</taxon>
    </lineage>
</organism>
<dbReference type="EMBL" id="FBYC01000004">
    <property type="protein sequence ID" value="CUX83061.1"/>
    <property type="molecule type" value="Genomic_DNA"/>
</dbReference>
<proteinExistence type="predicted"/>
<evidence type="ECO:0000313" key="2">
    <source>
        <dbReference type="EMBL" id="KPP94455.1"/>
    </source>
</evidence>
<evidence type="ECO:0000313" key="1">
    <source>
        <dbReference type="EMBL" id="CUX83061.1"/>
    </source>
</evidence>
<protein>
    <submittedName>
        <fullName evidence="2">Uncharacterized protein</fullName>
    </submittedName>
</protein>
<dbReference type="Proteomes" id="UP000050413">
    <property type="component" value="Unassembled WGS sequence"/>
</dbReference>
<comment type="caution">
    <text evidence="2">The sequence shown here is derived from an EMBL/GenBank/DDBJ whole genome shotgun (WGS) entry which is preliminary data.</text>
</comment>
<reference evidence="1 4" key="2">
    <citation type="submission" date="2016-01" db="EMBL/GenBank/DDBJ databases">
        <authorList>
            <person name="Varghese N."/>
        </authorList>
    </citation>
    <scope>NUCLEOTIDE SEQUENCE [LARGE SCALE GENOMIC DNA]</scope>
    <source>
        <strain evidence="1 4">HL-91</strain>
    </source>
</reference>
<evidence type="ECO:0000313" key="4">
    <source>
        <dbReference type="Proteomes" id="UP000182045"/>
    </source>
</evidence>
<keyword evidence="4" id="KW-1185">Reference proteome</keyword>
<dbReference type="Proteomes" id="UP000182045">
    <property type="component" value="Unassembled WGS sequence"/>
</dbReference>
<dbReference type="AlphaFoldDB" id="A0A0P7WAA2"/>